<evidence type="ECO:0000256" key="4">
    <source>
        <dbReference type="SAM" id="MobiDB-lite"/>
    </source>
</evidence>
<evidence type="ECO:0000313" key="6">
    <source>
        <dbReference type="Proteomes" id="UP001358417"/>
    </source>
</evidence>
<evidence type="ECO:0000256" key="2">
    <source>
        <dbReference type="ARBA" id="ARBA00022448"/>
    </source>
</evidence>
<evidence type="ECO:0000256" key="1">
    <source>
        <dbReference type="ARBA" id="ARBA00010307"/>
    </source>
</evidence>
<dbReference type="GO" id="GO:0005085">
    <property type="term" value="F:guanyl-nucleotide exchange factor activity"/>
    <property type="evidence" value="ECO:0007669"/>
    <property type="project" value="TreeGrafter"/>
</dbReference>
<dbReference type="PANTHER" id="PTHR15837:SF0">
    <property type="entry name" value="RAN GUANINE NUCLEOTIDE RELEASE FACTOR"/>
    <property type="match status" value="1"/>
</dbReference>
<dbReference type="GeneID" id="89979702"/>
<gene>
    <name evidence="5" type="ORF">LTR84_011552</name>
</gene>
<reference evidence="5 6" key="1">
    <citation type="submission" date="2023-08" db="EMBL/GenBank/DDBJ databases">
        <title>Black Yeasts Isolated from many extreme environments.</title>
        <authorList>
            <person name="Coleine C."/>
            <person name="Stajich J.E."/>
            <person name="Selbmann L."/>
        </authorList>
    </citation>
    <scope>NUCLEOTIDE SEQUENCE [LARGE SCALE GENOMIC DNA]</scope>
    <source>
        <strain evidence="5 6">CCFEE 5792</strain>
    </source>
</reference>
<keyword evidence="2" id="KW-0813">Transport</keyword>
<dbReference type="Gene3D" id="3.40.1000.10">
    <property type="entry name" value="Mog1/PsbP, alpha/beta/alpha sandwich"/>
    <property type="match status" value="1"/>
</dbReference>
<dbReference type="GO" id="GO:0005634">
    <property type="term" value="C:nucleus"/>
    <property type="evidence" value="ECO:0007669"/>
    <property type="project" value="TreeGrafter"/>
</dbReference>
<dbReference type="SUPFAM" id="SSF55724">
    <property type="entry name" value="Mog1p/PsbP-like"/>
    <property type="match status" value="1"/>
</dbReference>
<dbReference type="Pfam" id="PF04603">
    <property type="entry name" value="Mog1"/>
    <property type="match status" value="1"/>
</dbReference>
<feature type="region of interest" description="Disordered" evidence="4">
    <location>
        <begin position="154"/>
        <end position="199"/>
    </location>
</feature>
<dbReference type="InterPro" id="IPR007681">
    <property type="entry name" value="Mog1"/>
</dbReference>
<proteinExistence type="inferred from homology"/>
<dbReference type="GO" id="GO:0006606">
    <property type="term" value="P:protein import into nucleus"/>
    <property type="evidence" value="ECO:0007669"/>
    <property type="project" value="TreeGrafter"/>
</dbReference>
<dbReference type="Proteomes" id="UP001358417">
    <property type="component" value="Unassembled WGS sequence"/>
</dbReference>
<comment type="similarity">
    <text evidence="1">Belongs to the MOG1 family.</text>
</comment>
<dbReference type="InterPro" id="IPR016123">
    <property type="entry name" value="Mog1/PsbP_a/b/a-sand"/>
</dbReference>
<name>A0AAV9NGT3_9EURO</name>
<organism evidence="5 6">
    <name type="scientific">Exophiala bonariae</name>
    <dbReference type="NCBI Taxonomy" id="1690606"/>
    <lineage>
        <taxon>Eukaryota</taxon>
        <taxon>Fungi</taxon>
        <taxon>Dikarya</taxon>
        <taxon>Ascomycota</taxon>
        <taxon>Pezizomycotina</taxon>
        <taxon>Eurotiomycetes</taxon>
        <taxon>Chaetothyriomycetidae</taxon>
        <taxon>Chaetothyriales</taxon>
        <taxon>Herpotrichiellaceae</taxon>
        <taxon>Exophiala</taxon>
    </lineage>
</organism>
<dbReference type="AlphaFoldDB" id="A0AAV9NGT3"/>
<keyword evidence="3" id="KW-0653">Protein transport</keyword>
<evidence type="ECO:0000313" key="5">
    <source>
        <dbReference type="EMBL" id="KAK5057552.1"/>
    </source>
</evidence>
<keyword evidence="6" id="KW-1185">Reference proteome</keyword>
<evidence type="ECO:0000256" key="3">
    <source>
        <dbReference type="ARBA" id="ARBA00022927"/>
    </source>
</evidence>
<dbReference type="RefSeq" id="XP_064708670.1">
    <property type="nucleotide sequence ID" value="XM_064855081.1"/>
</dbReference>
<feature type="compositionally biased region" description="Low complexity" evidence="4">
    <location>
        <begin position="164"/>
        <end position="199"/>
    </location>
</feature>
<sequence length="270" mass="29719">MATTYRLRELYGGAITVELPTDLIDSSDIRQIPDHQEVFLSRETLTSIIIEINNYVEAPDPITTETTTTTTASGITTTSTTTTVFSEADLPPEQRLQHSSEHDLAAAAYHFTDVISPPDRLASPLPLAEKVSMASPSLAQFPAYVLPGTIVSYEPVRRGPPPQGQIQQQQQQQQQQLAPPQPAGAPNGASNPPTNPASSLEHVQQLLVRMQPYETDLCVRINTPLKEFTAATDQNGDSSQRLRHEEQFTAEILRRFIATLDVKEFSLFAV</sequence>
<dbReference type="EMBL" id="JAVRRD010000006">
    <property type="protein sequence ID" value="KAK5057552.1"/>
    <property type="molecule type" value="Genomic_DNA"/>
</dbReference>
<dbReference type="GO" id="GO:0031267">
    <property type="term" value="F:small GTPase binding"/>
    <property type="evidence" value="ECO:0007669"/>
    <property type="project" value="TreeGrafter"/>
</dbReference>
<protein>
    <submittedName>
        <fullName evidence="5">Uncharacterized protein</fullName>
    </submittedName>
</protein>
<dbReference type="PANTHER" id="PTHR15837">
    <property type="entry name" value="RAN GUANINE NUCLEOTIDE RELEASE FACTOR"/>
    <property type="match status" value="1"/>
</dbReference>
<comment type="caution">
    <text evidence="5">The sequence shown here is derived from an EMBL/GenBank/DDBJ whole genome shotgun (WGS) entry which is preliminary data.</text>
</comment>
<accession>A0AAV9NGT3</accession>